<proteinExistence type="predicted"/>
<dbReference type="Pfam" id="PF03765">
    <property type="entry name" value="CRAL_TRIO_N"/>
    <property type="match status" value="1"/>
</dbReference>
<dbReference type="PANTHER" id="PTHR45824">
    <property type="entry name" value="GH16843P"/>
    <property type="match status" value="1"/>
</dbReference>
<evidence type="ECO:0000259" key="1">
    <source>
        <dbReference type="PROSITE" id="PS50191"/>
    </source>
</evidence>
<accession>A0A7S1TDE7</accession>
<evidence type="ECO:0000313" key="2">
    <source>
        <dbReference type="EMBL" id="CAD9233334.1"/>
    </source>
</evidence>
<dbReference type="Gene3D" id="3.40.525.10">
    <property type="entry name" value="CRAL-TRIO lipid binding domain"/>
    <property type="match status" value="1"/>
</dbReference>
<dbReference type="SUPFAM" id="SSF46938">
    <property type="entry name" value="CRAL/TRIO N-terminal domain"/>
    <property type="match status" value="1"/>
</dbReference>
<dbReference type="SUPFAM" id="SSF52087">
    <property type="entry name" value="CRAL/TRIO domain"/>
    <property type="match status" value="1"/>
</dbReference>
<dbReference type="InterPro" id="IPR001251">
    <property type="entry name" value="CRAL-TRIO_dom"/>
</dbReference>
<dbReference type="InterPro" id="IPR036865">
    <property type="entry name" value="CRAL-TRIO_dom_sf"/>
</dbReference>
<gene>
    <name evidence="2" type="ORF">CCAE0312_LOCUS5420</name>
</gene>
<dbReference type="InterPro" id="IPR036273">
    <property type="entry name" value="CRAL/TRIO_N_dom_sf"/>
</dbReference>
<dbReference type="SMART" id="SM01100">
    <property type="entry name" value="CRAL_TRIO_N"/>
    <property type="match status" value="1"/>
</dbReference>
<name>A0A7S1TDE7_9RHOD</name>
<dbReference type="PROSITE" id="PS50191">
    <property type="entry name" value="CRAL_TRIO"/>
    <property type="match status" value="1"/>
</dbReference>
<dbReference type="InterPro" id="IPR011074">
    <property type="entry name" value="CRAL/TRIO_N_dom"/>
</dbReference>
<organism evidence="2">
    <name type="scientific">Compsopogon caeruleus</name>
    <dbReference type="NCBI Taxonomy" id="31354"/>
    <lineage>
        <taxon>Eukaryota</taxon>
        <taxon>Rhodophyta</taxon>
        <taxon>Compsopogonophyceae</taxon>
        <taxon>Compsopogonales</taxon>
        <taxon>Compsopogonaceae</taxon>
        <taxon>Compsopogon</taxon>
    </lineage>
</organism>
<dbReference type="InterPro" id="IPR052578">
    <property type="entry name" value="PI_Transfer_CRAL-TRIO"/>
</dbReference>
<reference evidence="2" key="1">
    <citation type="submission" date="2021-01" db="EMBL/GenBank/DDBJ databases">
        <authorList>
            <person name="Corre E."/>
            <person name="Pelletier E."/>
            <person name="Niang G."/>
            <person name="Scheremetjew M."/>
            <person name="Finn R."/>
            <person name="Kale V."/>
            <person name="Holt S."/>
            <person name="Cochrane G."/>
            <person name="Meng A."/>
            <person name="Brown T."/>
            <person name="Cohen L."/>
        </authorList>
    </citation>
    <scope>NUCLEOTIDE SEQUENCE</scope>
    <source>
        <strain evidence="2">SAG 36.94</strain>
    </source>
</reference>
<dbReference type="SMART" id="SM00516">
    <property type="entry name" value="SEC14"/>
    <property type="match status" value="1"/>
</dbReference>
<dbReference type="EMBL" id="HBGH01009720">
    <property type="protein sequence ID" value="CAD9233334.1"/>
    <property type="molecule type" value="Transcribed_RNA"/>
</dbReference>
<dbReference type="CDD" id="cd00170">
    <property type="entry name" value="SEC14"/>
    <property type="match status" value="1"/>
</dbReference>
<dbReference type="AlphaFoldDB" id="A0A7S1TDE7"/>
<sequence>MDEPEVVNENSVDHEATLEKLRARVESELVKDYPEDRGWLDDACLNRYLRARKFDWTKAFAMLEATLRWRREFGVVKIITDVSDGLRKEGEAPKTYVNGKDMEGRPIMYMKPRFQNTEESEFQMHHLVYNLERAISEMEPPVEKMVIVMDFKQLSRRNNPSLSTQKQTLNILQNHYPERLGMAILVDAPPLFHALYKVIRPFVDPVTRSKIAWMKSSPSTSSTNIQHQNILTEIASSDQVESEYGGSSNFFYDGEAYFAAPLVLRYLTNAESKN</sequence>
<dbReference type="Pfam" id="PF00650">
    <property type="entry name" value="CRAL_TRIO"/>
    <property type="match status" value="1"/>
</dbReference>
<dbReference type="GO" id="GO:0008526">
    <property type="term" value="F:phosphatidylinositol transfer activity"/>
    <property type="evidence" value="ECO:0007669"/>
    <property type="project" value="TreeGrafter"/>
</dbReference>
<feature type="domain" description="CRAL-TRIO" evidence="1">
    <location>
        <begin position="97"/>
        <end position="252"/>
    </location>
</feature>
<protein>
    <recommendedName>
        <fullName evidence="1">CRAL-TRIO domain-containing protein</fullName>
    </recommendedName>
</protein>
<dbReference type="PANTHER" id="PTHR45824:SF29">
    <property type="entry name" value="GH16843P"/>
    <property type="match status" value="1"/>
</dbReference>